<evidence type="ECO:0000313" key="2">
    <source>
        <dbReference type="EMBL" id="OJA20795.1"/>
    </source>
</evidence>
<comment type="caution">
    <text evidence="2">The sequence shown here is derived from an EMBL/GenBank/DDBJ whole genome shotgun (WGS) entry which is preliminary data.</text>
</comment>
<accession>A0A1J8QLN4</accession>
<dbReference type="Proteomes" id="UP000183567">
    <property type="component" value="Unassembled WGS sequence"/>
</dbReference>
<dbReference type="EMBL" id="LVVM01000370">
    <property type="protein sequence ID" value="OJA20795.1"/>
    <property type="molecule type" value="Genomic_DNA"/>
</dbReference>
<feature type="chain" id="PRO_5012295150" evidence="1">
    <location>
        <begin position="20"/>
        <end position="58"/>
    </location>
</feature>
<reference evidence="2 3" key="1">
    <citation type="submission" date="2016-03" db="EMBL/GenBank/DDBJ databases">
        <title>Comparative genomics of the ectomycorrhizal sister species Rhizopogon vinicolor and Rhizopogon vesiculosus (Basidiomycota: Boletales) reveals a divergence of the mating type B locus.</title>
        <authorList>
            <person name="Mujic A.B."/>
            <person name="Kuo A."/>
            <person name="Tritt A."/>
            <person name="Lipzen A."/>
            <person name="Chen C."/>
            <person name="Johnson J."/>
            <person name="Sharma A."/>
            <person name="Barry K."/>
            <person name="Grigoriev I.V."/>
            <person name="Spatafora J.W."/>
        </authorList>
    </citation>
    <scope>NUCLEOTIDE SEQUENCE [LARGE SCALE GENOMIC DNA]</scope>
    <source>
        <strain evidence="2 3">AM-OR11-056</strain>
    </source>
</reference>
<feature type="signal peptide" evidence="1">
    <location>
        <begin position="1"/>
        <end position="19"/>
    </location>
</feature>
<evidence type="ECO:0000256" key="1">
    <source>
        <dbReference type="SAM" id="SignalP"/>
    </source>
</evidence>
<protein>
    <submittedName>
        <fullName evidence="2">Uncharacterized protein</fullName>
    </submittedName>
</protein>
<gene>
    <name evidence="2" type="ORF">AZE42_13805</name>
</gene>
<organism evidence="2 3">
    <name type="scientific">Rhizopogon vesiculosus</name>
    <dbReference type="NCBI Taxonomy" id="180088"/>
    <lineage>
        <taxon>Eukaryota</taxon>
        <taxon>Fungi</taxon>
        <taxon>Dikarya</taxon>
        <taxon>Basidiomycota</taxon>
        <taxon>Agaricomycotina</taxon>
        <taxon>Agaricomycetes</taxon>
        <taxon>Agaricomycetidae</taxon>
        <taxon>Boletales</taxon>
        <taxon>Suillineae</taxon>
        <taxon>Rhizopogonaceae</taxon>
        <taxon>Rhizopogon</taxon>
    </lineage>
</organism>
<evidence type="ECO:0000313" key="3">
    <source>
        <dbReference type="Proteomes" id="UP000183567"/>
    </source>
</evidence>
<sequence length="58" mass="6303">MPSCTWSCTLLHLVALSYTSSHSPAPHSTPSYTLVALSHTIVTPSLTIVALSHTFSYW</sequence>
<name>A0A1J8QLN4_9AGAM</name>
<keyword evidence="1" id="KW-0732">Signal</keyword>
<dbReference type="AlphaFoldDB" id="A0A1J8QLN4"/>
<proteinExistence type="predicted"/>
<keyword evidence="3" id="KW-1185">Reference proteome</keyword>